<dbReference type="InParanoid" id="A0A7M7HBF9"/>
<dbReference type="Gene3D" id="6.20.210.20">
    <property type="entry name" value="THAP domain"/>
    <property type="match status" value="1"/>
</dbReference>
<dbReference type="GO" id="GO:0043565">
    <property type="term" value="F:sequence-specific DNA binding"/>
    <property type="evidence" value="ECO:0007669"/>
    <property type="project" value="InterPro"/>
</dbReference>
<protein>
    <recommendedName>
        <fullName evidence="13">THAP-type domain-containing protein</fullName>
    </recommendedName>
</protein>
<keyword evidence="15" id="KW-1185">Reference proteome</keyword>
<keyword evidence="6" id="KW-0805">Transcription regulation</keyword>
<evidence type="ECO:0000256" key="3">
    <source>
        <dbReference type="ARBA" id="ARBA00022723"/>
    </source>
</evidence>
<evidence type="ECO:0000259" key="13">
    <source>
        <dbReference type="PROSITE" id="PS50950"/>
    </source>
</evidence>
<evidence type="ECO:0000256" key="7">
    <source>
        <dbReference type="ARBA" id="ARBA00023054"/>
    </source>
</evidence>
<proteinExistence type="inferred from homology"/>
<dbReference type="PANTHER" id="PTHR46600:SF1">
    <property type="entry name" value="THAP DOMAIN-CONTAINING PROTEIN 1"/>
    <property type="match status" value="1"/>
</dbReference>
<dbReference type="InterPro" id="IPR038441">
    <property type="entry name" value="THAP_Znf_sf"/>
</dbReference>
<evidence type="ECO:0000256" key="4">
    <source>
        <dbReference type="ARBA" id="ARBA00022771"/>
    </source>
</evidence>
<keyword evidence="7" id="KW-0175">Coiled coil</keyword>
<keyword evidence="3" id="KW-0479">Metal-binding</keyword>
<keyword evidence="4 12" id="KW-0863">Zinc-finger</keyword>
<dbReference type="AlphaFoldDB" id="A0A7M7HBF9"/>
<organism evidence="14 15">
    <name type="scientific">Nasonia vitripennis</name>
    <name type="common">Parasitic wasp</name>
    <dbReference type="NCBI Taxonomy" id="7425"/>
    <lineage>
        <taxon>Eukaryota</taxon>
        <taxon>Metazoa</taxon>
        <taxon>Ecdysozoa</taxon>
        <taxon>Arthropoda</taxon>
        <taxon>Hexapoda</taxon>
        <taxon>Insecta</taxon>
        <taxon>Pterygota</taxon>
        <taxon>Neoptera</taxon>
        <taxon>Endopterygota</taxon>
        <taxon>Hymenoptera</taxon>
        <taxon>Apocrita</taxon>
        <taxon>Proctotrupomorpha</taxon>
        <taxon>Chalcidoidea</taxon>
        <taxon>Pteromalidae</taxon>
        <taxon>Pteromalinae</taxon>
        <taxon>Nasonia</taxon>
    </lineage>
</organism>
<evidence type="ECO:0000313" key="15">
    <source>
        <dbReference type="Proteomes" id="UP000002358"/>
    </source>
</evidence>
<comment type="subcellular location">
    <subcellularLocation>
        <location evidence="1">Nucleus</location>
        <location evidence="1">Nucleoplasm</location>
    </subcellularLocation>
</comment>
<evidence type="ECO:0000256" key="11">
    <source>
        <dbReference type="ARBA" id="ARBA00023306"/>
    </source>
</evidence>
<evidence type="ECO:0000256" key="12">
    <source>
        <dbReference type="PROSITE-ProRule" id="PRU00309"/>
    </source>
</evidence>
<evidence type="ECO:0000256" key="2">
    <source>
        <dbReference type="ARBA" id="ARBA00006177"/>
    </source>
</evidence>
<feature type="domain" description="THAP-type" evidence="13">
    <location>
        <begin position="1"/>
        <end position="87"/>
    </location>
</feature>
<evidence type="ECO:0000313" key="14">
    <source>
        <dbReference type="EnsemblMetazoa" id="XP_008217980"/>
    </source>
</evidence>
<gene>
    <name evidence="14" type="primary">100678892</name>
</gene>
<evidence type="ECO:0000256" key="6">
    <source>
        <dbReference type="ARBA" id="ARBA00023015"/>
    </source>
</evidence>
<keyword evidence="9" id="KW-0804">Transcription</keyword>
<name>A0A7M7HBF9_NASVI</name>
<dbReference type="PANTHER" id="PTHR46600">
    <property type="entry name" value="THAP DOMAIN-CONTAINING"/>
    <property type="match status" value="1"/>
</dbReference>
<dbReference type="GO" id="GO:0008270">
    <property type="term" value="F:zinc ion binding"/>
    <property type="evidence" value="ECO:0007669"/>
    <property type="project" value="UniProtKB-KW"/>
</dbReference>
<keyword evidence="11" id="KW-0131">Cell cycle</keyword>
<dbReference type="PROSITE" id="PS50950">
    <property type="entry name" value="ZF_THAP"/>
    <property type="match status" value="1"/>
</dbReference>
<dbReference type="Pfam" id="PF05485">
    <property type="entry name" value="THAP"/>
    <property type="match status" value="1"/>
</dbReference>
<dbReference type="EnsemblMetazoa" id="XM_008219758">
    <property type="protein sequence ID" value="XP_008217980"/>
    <property type="gene ID" value="LOC100678892"/>
</dbReference>
<keyword evidence="10" id="KW-0539">Nucleus</keyword>
<dbReference type="SMART" id="SM00980">
    <property type="entry name" value="THAP"/>
    <property type="match status" value="1"/>
</dbReference>
<accession>A0A7M7HBF9</accession>
<dbReference type="OrthoDB" id="7610085at2759"/>
<evidence type="ECO:0000256" key="1">
    <source>
        <dbReference type="ARBA" id="ARBA00004642"/>
    </source>
</evidence>
<comment type="similarity">
    <text evidence="2">Belongs to the THAP1 family.</text>
</comment>
<dbReference type="SUPFAM" id="SSF57716">
    <property type="entry name" value="Glucocorticoid receptor-like (DNA-binding domain)"/>
    <property type="match status" value="1"/>
</dbReference>
<keyword evidence="5" id="KW-0862">Zinc</keyword>
<dbReference type="Proteomes" id="UP000002358">
    <property type="component" value="Chromosome 1"/>
</dbReference>
<evidence type="ECO:0000256" key="5">
    <source>
        <dbReference type="ARBA" id="ARBA00022833"/>
    </source>
</evidence>
<sequence length="218" mass="25009">MKLCKCRVPNCARNSSNIGIALHRIPKNPDIRKQWIESSNLTKTVIGSKRFICSDHFKKRDYLPIFITERLGGRRMNLKKTAVPSINNKRSFIPNTLKSSNVKSMPINNTRCNIDAEERNELPTVESNNLEDRETPSEQNLLFTDSEQPEDCEECTVNNKIEGTAEDTAQDSMSENEVLLEIQNASVDNDRVRELVMERAKEMCTDAKPVKEKKIYYL</sequence>
<dbReference type="InterPro" id="IPR006612">
    <property type="entry name" value="THAP_Znf"/>
</dbReference>
<keyword evidence="8 12" id="KW-0238">DNA-binding</keyword>
<dbReference type="GO" id="GO:0005654">
    <property type="term" value="C:nucleoplasm"/>
    <property type="evidence" value="ECO:0007669"/>
    <property type="project" value="UniProtKB-SubCell"/>
</dbReference>
<evidence type="ECO:0000256" key="10">
    <source>
        <dbReference type="ARBA" id="ARBA00023242"/>
    </source>
</evidence>
<dbReference type="InterPro" id="IPR026516">
    <property type="entry name" value="THAP1/10"/>
</dbReference>
<evidence type="ECO:0000256" key="9">
    <source>
        <dbReference type="ARBA" id="ARBA00023163"/>
    </source>
</evidence>
<evidence type="ECO:0000256" key="8">
    <source>
        <dbReference type="ARBA" id="ARBA00023125"/>
    </source>
</evidence>
<reference evidence="14" key="1">
    <citation type="submission" date="2021-01" db="UniProtKB">
        <authorList>
            <consortium name="EnsemblMetazoa"/>
        </authorList>
    </citation>
    <scope>IDENTIFICATION</scope>
</reference>